<name>A0A085MBC0_9BILA</name>
<dbReference type="InterPro" id="IPR016197">
    <property type="entry name" value="Chromo-like_dom_sf"/>
</dbReference>
<dbReference type="EMBL" id="KL363207">
    <property type="protein sequence ID" value="KFD54516.1"/>
    <property type="molecule type" value="Genomic_DNA"/>
</dbReference>
<sequence>MQARQAGAVRKIERLQCKQVREGETAYLVKWVNRPSSDSTWIPEDCIFDRQLIEAFESLEHVQTVLTEPVIQQSAEEYSGDNVASYQLGEMEDGNLPLVCEHGTGASGSEDLNSSLAALDIPILTVPLRPLNELCTDNDLIHMGFEFPMPDNYLIICEQELCKPVPAGVLKELDISDGEVEHPVFKLVHGMYYFQNPCVYYVTSLARVKMSSLKKFISMNYKIPPSYDVQIAYCYQVLPDYFTVKDVINLFLKEQTTYVHFYFRVTSPAVEEEVVA</sequence>
<organism evidence="2 3">
    <name type="scientific">Trichuris suis</name>
    <name type="common">pig whipworm</name>
    <dbReference type="NCBI Taxonomy" id="68888"/>
    <lineage>
        <taxon>Eukaryota</taxon>
        <taxon>Metazoa</taxon>
        <taxon>Ecdysozoa</taxon>
        <taxon>Nematoda</taxon>
        <taxon>Enoplea</taxon>
        <taxon>Dorylaimia</taxon>
        <taxon>Trichinellida</taxon>
        <taxon>Trichuridae</taxon>
        <taxon>Trichuris</taxon>
    </lineage>
</organism>
<feature type="domain" description="Chromo" evidence="1">
    <location>
        <begin position="10"/>
        <end position="57"/>
    </location>
</feature>
<dbReference type="AlphaFoldDB" id="A0A085MBC0"/>
<dbReference type="InterPro" id="IPR000953">
    <property type="entry name" value="Chromo/chromo_shadow_dom"/>
</dbReference>
<dbReference type="InterPro" id="IPR023780">
    <property type="entry name" value="Chromo_domain"/>
</dbReference>
<keyword evidence="3" id="KW-1185">Reference proteome</keyword>
<dbReference type="PROSITE" id="PS50013">
    <property type="entry name" value="CHROMO_2"/>
    <property type="match status" value="1"/>
</dbReference>
<evidence type="ECO:0000313" key="3">
    <source>
        <dbReference type="Proteomes" id="UP000030764"/>
    </source>
</evidence>
<dbReference type="Pfam" id="PF00385">
    <property type="entry name" value="Chromo"/>
    <property type="match status" value="1"/>
</dbReference>
<gene>
    <name evidence="2" type="ORF">M513_04663</name>
</gene>
<accession>A0A085MBC0</accession>
<evidence type="ECO:0000313" key="2">
    <source>
        <dbReference type="EMBL" id="KFD54516.1"/>
    </source>
</evidence>
<dbReference type="SMART" id="SM00298">
    <property type="entry name" value="CHROMO"/>
    <property type="match status" value="1"/>
</dbReference>
<protein>
    <recommendedName>
        <fullName evidence="1">Chromo domain-containing protein</fullName>
    </recommendedName>
</protein>
<proteinExistence type="predicted"/>
<reference evidence="2 3" key="1">
    <citation type="journal article" date="2014" name="Nat. Genet.">
        <title>Genome and transcriptome of the porcine whipworm Trichuris suis.</title>
        <authorList>
            <person name="Jex A.R."/>
            <person name="Nejsum P."/>
            <person name="Schwarz E.M."/>
            <person name="Hu L."/>
            <person name="Young N.D."/>
            <person name="Hall R.S."/>
            <person name="Korhonen P.K."/>
            <person name="Liao S."/>
            <person name="Thamsborg S."/>
            <person name="Xia J."/>
            <person name="Xu P."/>
            <person name="Wang S."/>
            <person name="Scheerlinck J.P."/>
            <person name="Hofmann A."/>
            <person name="Sternberg P.W."/>
            <person name="Wang J."/>
            <person name="Gasser R.B."/>
        </authorList>
    </citation>
    <scope>NUCLEOTIDE SEQUENCE [LARGE SCALE GENOMIC DNA]</scope>
    <source>
        <strain evidence="2">DCEP-RM93M</strain>
    </source>
</reference>
<dbReference type="CDD" id="cd17082">
    <property type="entry name" value="RAWUL_PCGF2_like"/>
    <property type="match status" value="1"/>
</dbReference>
<dbReference type="SUPFAM" id="SSF54160">
    <property type="entry name" value="Chromo domain-like"/>
    <property type="match status" value="1"/>
</dbReference>
<dbReference type="Gene3D" id="3.10.20.90">
    <property type="entry name" value="Phosphatidylinositol 3-kinase Catalytic Subunit, Chain A, domain 1"/>
    <property type="match status" value="1"/>
</dbReference>
<dbReference type="Proteomes" id="UP000030764">
    <property type="component" value="Unassembled WGS sequence"/>
</dbReference>
<dbReference type="Gene3D" id="2.40.50.40">
    <property type="match status" value="1"/>
</dbReference>
<evidence type="ECO:0000259" key="1">
    <source>
        <dbReference type="PROSITE" id="PS50013"/>
    </source>
</evidence>